<organism evidence="3 4">
    <name type="scientific">Paracerasibacillus soli</name>
    <dbReference type="NCBI Taxonomy" id="480284"/>
    <lineage>
        <taxon>Bacteria</taxon>
        <taxon>Bacillati</taxon>
        <taxon>Bacillota</taxon>
        <taxon>Bacilli</taxon>
        <taxon>Bacillales</taxon>
        <taxon>Bacillaceae</taxon>
        <taxon>Paracerasibacillus</taxon>
    </lineage>
</organism>
<dbReference type="SUPFAM" id="SSF56529">
    <property type="entry name" value="FAH"/>
    <property type="match status" value="1"/>
</dbReference>
<dbReference type="NCBIfam" id="TIGR02303">
    <property type="entry name" value="HpaG-C-term"/>
    <property type="match status" value="1"/>
</dbReference>
<protein>
    <submittedName>
        <fullName evidence="3">Fumarylacetoacetate hydrolase family protein</fullName>
    </submittedName>
</protein>
<dbReference type="InterPro" id="IPR036663">
    <property type="entry name" value="Fumarylacetoacetase_C_sf"/>
</dbReference>
<accession>A0ABU5CRH1</accession>
<dbReference type="Gene3D" id="3.90.850.10">
    <property type="entry name" value="Fumarylacetoacetase-like, C-terminal domain"/>
    <property type="match status" value="1"/>
</dbReference>
<dbReference type="InterPro" id="IPR011234">
    <property type="entry name" value="Fumarylacetoacetase-like_C"/>
</dbReference>
<dbReference type="RefSeq" id="WP_320379658.1">
    <property type="nucleotide sequence ID" value="NZ_JAWDIQ010000001.1"/>
</dbReference>
<reference evidence="3 4" key="1">
    <citation type="submission" date="2023-10" db="EMBL/GenBank/DDBJ databases">
        <title>Virgibacillus soli CC-YMP-6 genome.</title>
        <authorList>
            <person name="Miliotis G."/>
            <person name="Sengupta P."/>
            <person name="Hameed A."/>
            <person name="Chuvochina M."/>
            <person name="Mcdonagh F."/>
            <person name="Simpson A.C."/>
            <person name="Singh N.K."/>
            <person name="Rekha P.D."/>
            <person name="Raman K."/>
            <person name="Hugenholtz P."/>
            <person name="Venkateswaran K."/>
        </authorList>
    </citation>
    <scope>NUCLEOTIDE SEQUENCE [LARGE SCALE GENOMIC DNA]</scope>
    <source>
        <strain evidence="3 4">CC-YMP-6</strain>
    </source>
</reference>
<evidence type="ECO:0000256" key="1">
    <source>
        <dbReference type="ARBA" id="ARBA00022723"/>
    </source>
</evidence>
<dbReference type="GO" id="GO:0016787">
    <property type="term" value="F:hydrolase activity"/>
    <property type="evidence" value="ECO:0007669"/>
    <property type="project" value="UniProtKB-KW"/>
</dbReference>
<name>A0ABU5CRH1_9BACI</name>
<keyword evidence="3" id="KW-0378">Hydrolase</keyword>
<dbReference type="Pfam" id="PF01557">
    <property type="entry name" value="FAA_hydrolase"/>
    <property type="match status" value="1"/>
</dbReference>
<dbReference type="Proteomes" id="UP001275315">
    <property type="component" value="Unassembled WGS sequence"/>
</dbReference>
<proteinExistence type="predicted"/>
<feature type="domain" description="Fumarylacetoacetase-like C-terminal" evidence="2">
    <location>
        <begin position="45"/>
        <end position="243"/>
    </location>
</feature>
<sequence length="252" mass="28468">MKQGRVACYGALHDVMLINDKIQLADGRIVAEKDVVWLPPIEANTVFVLGLNYADHASEISFSPPKEPLVFLKGPNTLIGHNAYTRRPDDAQFMHYECELAVVIGKTARTVNLEEAYDYVKGYTVANDYVIRDYLENYYRPNLMAKNRDTLTPIGPWFVPKEDVQDPMNLKLRTYVNGNLTQEGTTKDMVFDIPYLIAYLSSFMTLNENDIILTGTPKGTVHVYEGDEVITEVEGIGSLRSTIKSDTFFARI</sequence>
<evidence type="ECO:0000259" key="2">
    <source>
        <dbReference type="Pfam" id="PF01557"/>
    </source>
</evidence>
<evidence type="ECO:0000313" key="4">
    <source>
        <dbReference type="Proteomes" id="UP001275315"/>
    </source>
</evidence>
<gene>
    <name evidence="3" type="ORF">RWD45_10840</name>
</gene>
<evidence type="ECO:0000313" key="3">
    <source>
        <dbReference type="EMBL" id="MDY0408958.1"/>
    </source>
</evidence>
<dbReference type="EMBL" id="JAWDIQ010000001">
    <property type="protein sequence ID" value="MDY0408958.1"/>
    <property type="molecule type" value="Genomic_DNA"/>
</dbReference>
<keyword evidence="4" id="KW-1185">Reference proteome</keyword>
<dbReference type="PANTHER" id="PTHR11820">
    <property type="entry name" value="ACYLPYRUVASE"/>
    <property type="match status" value="1"/>
</dbReference>
<keyword evidence="1" id="KW-0479">Metal-binding</keyword>
<comment type="caution">
    <text evidence="3">The sequence shown here is derived from an EMBL/GenBank/DDBJ whole genome shotgun (WGS) entry which is preliminary data.</text>
</comment>
<dbReference type="PANTHER" id="PTHR11820:SF114">
    <property type="entry name" value="4-HYDROXYPHENYLACETATE CATABOLISM PROTEIN"/>
    <property type="match status" value="1"/>
</dbReference>
<dbReference type="InterPro" id="IPR012684">
    <property type="entry name" value="HPA_isomer/decarb_C"/>
</dbReference>